<accession>A0A068NUC8</accession>
<keyword evidence="4" id="KW-1185">Reference proteome</keyword>
<dbReference type="InterPro" id="IPR024742">
    <property type="entry name" value="Glycogen_debranch_N"/>
</dbReference>
<dbReference type="PANTHER" id="PTHR10569:SF2">
    <property type="entry name" value="GLYCOGEN DEBRANCHING ENZYME"/>
    <property type="match status" value="1"/>
</dbReference>
<reference evidence="3 4" key="1">
    <citation type="journal article" date="2014" name="PLoS ONE">
        <title>The first complete genome sequence of the class fimbriimonadia in the phylum armatimonadetes.</title>
        <authorList>
            <person name="Hu Z.Y."/>
            <person name="Wang Y.Z."/>
            <person name="Im W.T."/>
            <person name="Wang S.Y."/>
            <person name="Zhao G.P."/>
            <person name="Zheng H.J."/>
            <person name="Quan Z.X."/>
        </authorList>
    </citation>
    <scope>NUCLEOTIDE SEQUENCE [LARGE SCALE GENOMIC DNA]</scope>
    <source>
        <strain evidence="3">Gsoil 348</strain>
    </source>
</reference>
<dbReference type="STRING" id="661478.OP10G_3750"/>
<name>A0A068NUC8_FIMGI</name>
<dbReference type="HOGENOM" id="CLU_026835_0_0_0"/>
<dbReference type="InterPro" id="IPR010401">
    <property type="entry name" value="AGL/Gdb1"/>
</dbReference>
<evidence type="ECO:0000259" key="2">
    <source>
        <dbReference type="Pfam" id="PF12439"/>
    </source>
</evidence>
<dbReference type="Proteomes" id="UP000027982">
    <property type="component" value="Chromosome"/>
</dbReference>
<dbReference type="GO" id="GO:0005980">
    <property type="term" value="P:glycogen catabolic process"/>
    <property type="evidence" value="ECO:0007669"/>
    <property type="project" value="InterPro"/>
</dbReference>
<dbReference type="OrthoDB" id="9761875at2"/>
<feature type="domain" description="Glycogen debranching enzyme C-terminal" evidence="1">
    <location>
        <begin position="270"/>
        <end position="622"/>
    </location>
</feature>
<dbReference type="Pfam" id="PF12439">
    <property type="entry name" value="GDE_N"/>
    <property type="match status" value="1"/>
</dbReference>
<dbReference type="GO" id="GO:0004134">
    <property type="term" value="F:4-alpha-glucanotransferase activity"/>
    <property type="evidence" value="ECO:0007669"/>
    <property type="project" value="InterPro"/>
</dbReference>
<dbReference type="InterPro" id="IPR012341">
    <property type="entry name" value="6hp_glycosidase-like_sf"/>
</dbReference>
<feature type="domain" description="Glycogen debranching enzyme bacterial and archaeal type N-terminal" evidence="2">
    <location>
        <begin position="19"/>
        <end position="234"/>
    </location>
</feature>
<dbReference type="InterPro" id="IPR006451">
    <property type="entry name" value="Glycogen_debranch_arc"/>
</dbReference>
<dbReference type="PANTHER" id="PTHR10569">
    <property type="entry name" value="GLYCOGEN DEBRANCHING ENZYME"/>
    <property type="match status" value="1"/>
</dbReference>
<dbReference type="EMBL" id="CP007139">
    <property type="protein sequence ID" value="AIE87118.1"/>
    <property type="molecule type" value="Genomic_DNA"/>
</dbReference>
<dbReference type="KEGG" id="fgi:OP10G_3750"/>
<dbReference type="InterPro" id="IPR008928">
    <property type="entry name" value="6-hairpin_glycosidase_sf"/>
</dbReference>
<dbReference type="Pfam" id="PF06202">
    <property type="entry name" value="GDE_C"/>
    <property type="match status" value="1"/>
</dbReference>
<dbReference type="RefSeq" id="WP_025228960.1">
    <property type="nucleotide sequence ID" value="NZ_CP007139.1"/>
</dbReference>
<dbReference type="SUPFAM" id="SSF48208">
    <property type="entry name" value="Six-hairpin glycosidases"/>
    <property type="match status" value="1"/>
</dbReference>
<organism evidence="3 4">
    <name type="scientific">Fimbriimonas ginsengisoli Gsoil 348</name>
    <dbReference type="NCBI Taxonomy" id="661478"/>
    <lineage>
        <taxon>Bacteria</taxon>
        <taxon>Bacillati</taxon>
        <taxon>Armatimonadota</taxon>
        <taxon>Fimbriimonadia</taxon>
        <taxon>Fimbriimonadales</taxon>
        <taxon>Fimbriimonadaceae</taxon>
        <taxon>Fimbriimonas</taxon>
    </lineage>
</organism>
<gene>
    <name evidence="3" type="ORF">OP10G_3750</name>
</gene>
<dbReference type="GO" id="GO:0004135">
    <property type="term" value="F:amylo-alpha-1,6-glucosidase activity"/>
    <property type="evidence" value="ECO:0007669"/>
    <property type="project" value="InterPro"/>
</dbReference>
<evidence type="ECO:0000313" key="4">
    <source>
        <dbReference type="Proteomes" id="UP000027982"/>
    </source>
</evidence>
<evidence type="ECO:0000259" key="1">
    <source>
        <dbReference type="Pfam" id="PF06202"/>
    </source>
</evidence>
<protein>
    <submittedName>
        <fullName evidence="3">Putative glycogen debranching enzyme, archaeal type, TIGR01561</fullName>
    </submittedName>
</protein>
<dbReference type="eggNOG" id="COG3408">
    <property type="taxonomic scope" value="Bacteria"/>
</dbReference>
<dbReference type="NCBIfam" id="TIGR01561">
    <property type="entry name" value="gde_arch"/>
    <property type="match status" value="1"/>
</dbReference>
<dbReference type="InterPro" id="IPR032790">
    <property type="entry name" value="GDE_C"/>
</dbReference>
<sequence>MRYSLDESKCRNLEVSTRREWVLTNGTGAYAMGTAGGINTRRYHGHLIAAITPPTGRMLLLAAVDALVQTDGNPMGISANQYPGAIYPEGFHYLRGFSVDDHACWRYRAGGAEVVKRLAIHPHENASTVVYENVGTIPFNLILRPLVCHRDHHGNFYENPHYPDDLEFLPSETQVKSGDVSLYLSHGNGERVAVQGWYYRFEHNRESDRGLADKEDLFCPCELRYYLKPGEKATIVAATRPSVEPLQISDEEALRDLRLSAMLRDAAERFFVKTHDRSTIIAGYPWFTDWGRDTMISIPGLCLHTGRVTEARQILSDFSTQLYHGLIPNRFVEVGERPDYNTVDATLWFGNAIYKTLMAEWDEVFATRMLPVLQEVYDWHVRGTEFGIHVDPFDGLLTQGEPGVQLTWMDAKVGDWVVTPRHGKPIEINGLWINLLRVLEWLSGRLGLDGTKYGTDAERAEESFNQRFWHEGRGHFLDTVDPTDASLRPNQLIAMALPFSPVQADRAQKALEVVARELLTPNGIRTLGPDEPGYRGAYSGSLPELDASYHQGTAWPWLLGPYVTALVRFTGDKQEAKRILRNSRTMLEEYGLGGIAEVYDGDEPQHPGGCPWQAWSVAEVLRAWVEDVSGD</sequence>
<evidence type="ECO:0000313" key="3">
    <source>
        <dbReference type="EMBL" id="AIE87118.1"/>
    </source>
</evidence>
<dbReference type="Gene3D" id="1.50.10.10">
    <property type="match status" value="1"/>
</dbReference>
<proteinExistence type="predicted"/>
<dbReference type="AlphaFoldDB" id="A0A068NUC8"/>